<keyword evidence="3" id="KW-1185">Reference proteome</keyword>
<dbReference type="RefSeq" id="WP_218606066.1">
    <property type="nucleotide sequence ID" value="NZ_JADQDJ010000499.1"/>
</dbReference>
<keyword evidence="1" id="KW-1133">Transmembrane helix</keyword>
<dbReference type="EMBL" id="JADQDK010000001">
    <property type="protein sequence ID" value="MBW0134517.1"/>
    <property type="molecule type" value="Genomic_DNA"/>
</dbReference>
<feature type="transmembrane region" description="Helical" evidence="1">
    <location>
        <begin position="180"/>
        <end position="200"/>
    </location>
</feature>
<feature type="transmembrane region" description="Helical" evidence="1">
    <location>
        <begin position="12"/>
        <end position="32"/>
    </location>
</feature>
<protein>
    <recommendedName>
        <fullName evidence="4">Integral membrane protein</fullName>
    </recommendedName>
</protein>
<gene>
    <name evidence="2" type="ORF">I4I81_09630</name>
</gene>
<feature type="transmembrane region" description="Helical" evidence="1">
    <location>
        <begin position="333"/>
        <end position="354"/>
    </location>
</feature>
<dbReference type="Proteomes" id="UP000694287">
    <property type="component" value="Unassembled WGS sequence"/>
</dbReference>
<evidence type="ECO:0000256" key="1">
    <source>
        <dbReference type="SAM" id="Phobius"/>
    </source>
</evidence>
<feature type="transmembrane region" description="Helical" evidence="1">
    <location>
        <begin position="260"/>
        <end position="284"/>
    </location>
</feature>
<accession>A0ABS6UQL3</accession>
<feature type="transmembrane region" description="Helical" evidence="1">
    <location>
        <begin position="291"/>
        <end position="313"/>
    </location>
</feature>
<keyword evidence="1" id="KW-0472">Membrane</keyword>
<feature type="transmembrane region" description="Helical" evidence="1">
    <location>
        <begin position="87"/>
        <end position="105"/>
    </location>
</feature>
<feature type="transmembrane region" description="Helical" evidence="1">
    <location>
        <begin position="52"/>
        <end position="75"/>
    </location>
</feature>
<comment type="caution">
    <text evidence="2">The sequence shown here is derived from an EMBL/GenBank/DDBJ whole genome shotgun (WGS) entry which is preliminary data.</text>
</comment>
<feature type="transmembrane region" description="Helical" evidence="1">
    <location>
        <begin position="206"/>
        <end position="223"/>
    </location>
</feature>
<feature type="transmembrane region" description="Helical" evidence="1">
    <location>
        <begin position="366"/>
        <end position="386"/>
    </location>
</feature>
<evidence type="ECO:0000313" key="3">
    <source>
        <dbReference type="Proteomes" id="UP000694287"/>
    </source>
</evidence>
<name>A0ABS6UQL3_9PSEU</name>
<keyword evidence="1" id="KW-0812">Transmembrane</keyword>
<evidence type="ECO:0008006" key="4">
    <source>
        <dbReference type="Google" id="ProtNLM"/>
    </source>
</evidence>
<evidence type="ECO:0000313" key="2">
    <source>
        <dbReference type="EMBL" id="MBW0134517.1"/>
    </source>
</evidence>
<feature type="transmembrane region" description="Helical" evidence="1">
    <location>
        <begin position="392"/>
        <end position="408"/>
    </location>
</feature>
<proteinExistence type="predicted"/>
<feature type="transmembrane region" description="Helical" evidence="1">
    <location>
        <begin position="230"/>
        <end position="248"/>
    </location>
</feature>
<reference evidence="2 3" key="1">
    <citation type="submission" date="2020-11" db="EMBL/GenBank/DDBJ databases">
        <title>Pseudonocardia abyssalis sp. nov. and Pseudonocardia oceani sp. nov., description and phylogenomic analysis of two novel actinomycetes isolated from the deep Southern Ocean.</title>
        <authorList>
            <person name="Parra J."/>
        </authorList>
    </citation>
    <scope>NUCLEOTIDE SEQUENCE [LARGE SCALE GENOMIC DNA]</scope>
    <source>
        <strain evidence="2 3">KRD-168</strain>
    </source>
</reference>
<sequence length="433" mass="44921">MTAPTPVRHRTRWDLVAVGAAAALVVAAHLVGESLKAAGQDIFLGLPPLLAVWLPHVGPGTPVAVVVAVLVVARGPDLAARLAWRPLLLLAYGASAVWTVSLALVDGWTRGVVERLSSDQEYLWDVPRVIDVPTTLRTFSDFILPGPDMWVTHVGAHPPGVFLVYVVLDRLGLGGGGPSGVVTMLVGASACVAVAVTLRALGVESLARAALPFGVLFPGAVWVGVSADGMFAAVLAWGVALLAIGAAGGRAVPAFAGGVLLGYCLYLSYGLVLGGLVPLAVLILTRAWRAAAWAAAGVAVVVAAFTVSGFWWFDGFERVQVIYALSVASTRPYGYFVWANLAALAIAVGPAVVAGLRRTPSLPARAGWLVAAAGAAILLADLSGLSKAEVERIWLPFGVWLVVACVGMPHPRRWLAAQAGLALAVNHLLLTVW</sequence>
<organism evidence="2 3">
    <name type="scientific">Pseudonocardia abyssalis</name>
    <dbReference type="NCBI Taxonomy" id="2792008"/>
    <lineage>
        <taxon>Bacteria</taxon>
        <taxon>Bacillati</taxon>
        <taxon>Actinomycetota</taxon>
        <taxon>Actinomycetes</taxon>
        <taxon>Pseudonocardiales</taxon>
        <taxon>Pseudonocardiaceae</taxon>
        <taxon>Pseudonocardia</taxon>
    </lineage>
</organism>